<protein>
    <submittedName>
        <fullName evidence="1">Uncharacterized protein</fullName>
    </submittedName>
</protein>
<reference evidence="1 2" key="1">
    <citation type="submission" date="2024-09" db="EMBL/GenBank/DDBJ databases">
        <authorList>
            <person name="Sun Q."/>
            <person name="Mori K."/>
        </authorList>
    </citation>
    <scope>NUCLEOTIDE SEQUENCE [LARGE SCALE GENOMIC DNA]</scope>
    <source>
        <strain evidence="1 2">JCM 13519</strain>
    </source>
</reference>
<evidence type="ECO:0000313" key="1">
    <source>
        <dbReference type="EMBL" id="MFB9714281.1"/>
    </source>
</evidence>
<comment type="caution">
    <text evidence="1">The sequence shown here is derived from an EMBL/GenBank/DDBJ whole genome shotgun (WGS) entry which is preliminary data.</text>
</comment>
<accession>A0ABV5UPE4</accession>
<sequence length="127" mass="13840">MIFIETMRNPLIVIGICFAVAALYTVSEMVSTPTAVKVFRARLTRKVNELILEMTGDPTAKVSVTKLDELIEGGHGLPLHINGVPGIELKVVDKEPGVKQIIAKVTAPDYGLESFDLLLSAELKRKP</sequence>
<dbReference type="EMBL" id="JBHMBH010000019">
    <property type="protein sequence ID" value="MFB9714281.1"/>
    <property type="molecule type" value="Genomic_DNA"/>
</dbReference>
<dbReference type="Proteomes" id="UP001589536">
    <property type="component" value="Unassembled WGS sequence"/>
</dbReference>
<organism evidence="1 2">
    <name type="scientific">Arthrobacter methylotrophus</name>
    <dbReference type="NCBI Taxonomy" id="121291"/>
    <lineage>
        <taxon>Bacteria</taxon>
        <taxon>Bacillati</taxon>
        <taxon>Actinomycetota</taxon>
        <taxon>Actinomycetes</taxon>
        <taxon>Micrococcales</taxon>
        <taxon>Micrococcaceae</taxon>
        <taxon>Arthrobacter</taxon>
    </lineage>
</organism>
<gene>
    <name evidence="1" type="ORF">ACFFPI_09120</name>
</gene>
<dbReference type="RefSeq" id="WP_376954110.1">
    <property type="nucleotide sequence ID" value="NZ_JBHMBH010000019.1"/>
</dbReference>
<name>A0ABV5UPE4_9MICC</name>
<proteinExistence type="predicted"/>
<keyword evidence="2" id="KW-1185">Reference proteome</keyword>
<evidence type="ECO:0000313" key="2">
    <source>
        <dbReference type="Proteomes" id="UP001589536"/>
    </source>
</evidence>